<reference evidence="1" key="1">
    <citation type="submission" date="2021-05" db="EMBL/GenBank/DDBJ databases">
        <title>Genome of Sphingobium sp. strain.</title>
        <authorList>
            <person name="Fan R."/>
        </authorList>
    </citation>
    <scope>NUCLEOTIDE SEQUENCE</scope>
    <source>
        <strain evidence="1">H33</strain>
    </source>
</reference>
<proteinExistence type="predicted"/>
<sequence length="61" mass="6822">MAERIVSIGLLTRSDLQLLGQGFQRHFPITQDDSFSDLLAKLDTLAADTFVGEEKRVAEKE</sequence>
<evidence type="ECO:0000313" key="1">
    <source>
        <dbReference type="EMBL" id="MBT2185933.1"/>
    </source>
</evidence>
<gene>
    <name evidence="1" type="ORF">KK488_03140</name>
</gene>
<dbReference type="EMBL" id="JAHGAW010000002">
    <property type="protein sequence ID" value="MBT2185933.1"/>
    <property type="molecule type" value="Genomic_DNA"/>
</dbReference>
<keyword evidence="2" id="KW-1185">Reference proteome</keyword>
<protein>
    <submittedName>
        <fullName evidence="1">Uncharacterized protein</fullName>
    </submittedName>
</protein>
<dbReference type="AlphaFoldDB" id="A0A9X1AKC0"/>
<comment type="caution">
    <text evidence="1">The sequence shown here is derived from an EMBL/GenBank/DDBJ whole genome shotgun (WGS) entry which is preliminary data.</text>
</comment>
<accession>A0A9X1AKC0</accession>
<organism evidence="1 2">
    <name type="scientific">Sphingobium nicotianae</name>
    <dbReference type="NCBI Taxonomy" id="2782607"/>
    <lineage>
        <taxon>Bacteria</taxon>
        <taxon>Pseudomonadati</taxon>
        <taxon>Pseudomonadota</taxon>
        <taxon>Alphaproteobacteria</taxon>
        <taxon>Sphingomonadales</taxon>
        <taxon>Sphingomonadaceae</taxon>
        <taxon>Sphingobium</taxon>
    </lineage>
</organism>
<dbReference type="Proteomes" id="UP001138757">
    <property type="component" value="Unassembled WGS sequence"/>
</dbReference>
<evidence type="ECO:0000313" key="2">
    <source>
        <dbReference type="Proteomes" id="UP001138757"/>
    </source>
</evidence>
<name>A0A9X1AKC0_9SPHN</name>